<dbReference type="GO" id="GO:0034626">
    <property type="term" value="P:fatty acid elongation, polyunsaturated fatty acid"/>
    <property type="evidence" value="ECO:0007669"/>
    <property type="project" value="TreeGrafter"/>
</dbReference>
<dbReference type="AlphaFoldDB" id="A0AAD8F6P5"/>
<evidence type="ECO:0000256" key="6">
    <source>
        <dbReference type="ARBA" id="ARBA00022989"/>
    </source>
</evidence>
<keyword evidence="6 10" id="KW-1133">Transmembrane helix</keyword>
<feature type="transmembrane region" description="Helical" evidence="10">
    <location>
        <begin position="119"/>
        <end position="141"/>
    </location>
</feature>
<proteinExistence type="inferred from homology"/>
<dbReference type="PROSITE" id="PS01188">
    <property type="entry name" value="ELO"/>
    <property type="match status" value="1"/>
</dbReference>
<dbReference type="GO" id="GO:0019367">
    <property type="term" value="P:fatty acid elongation, saturated fatty acid"/>
    <property type="evidence" value="ECO:0007669"/>
    <property type="project" value="TreeGrafter"/>
</dbReference>
<comment type="subcellular location">
    <subcellularLocation>
        <location evidence="1">Membrane</location>
        <topology evidence="1">Multi-pass membrane protein</topology>
    </subcellularLocation>
</comment>
<evidence type="ECO:0000256" key="2">
    <source>
        <dbReference type="ARBA" id="ARBA00022516"/>
    </source>
</evidence>
<comment type="similarity">
    <text evidence="10">Belongs to the ELO family.</text>
</comment>
<reference evidence="11" key="2">
    <citation type="submission" date="2023-04" db="EMBL/GenBank/DDBJ databases">
        <authorList>
            <person name="Bu L."/>
            <person name="Lu L."/>
            <person name="Laidemitt M.R."/>
            <person name="Zhang S.M."/>
            <person name="Mutuku M."/>
            <person name="Mkoji G."/>
            <person name="Steinauer M."/>
            <person name="Loker E.S."/>
        </authorList>
    </citation>
    <scope>NUCLEOTIDE SEQUENCE</scope>
    <source>
        <strain evidence="11">KasaAsao</strain>
        <tissue evidence="11">Whole Snail</tissue>
    </source>
</reference>
<evidence type="ECO:0000256" key="8">
    <source>
        <dbReference type="ARBA" id="ARBA00023136"/>
    </source>
</evidence>
<feature type="non-terminal residue" evidence="11">
    <location>
        <position position="1"/>
    </location>
</feature>
<keyword evidence="5 10" id="KW-0276">Fatty acid metabolism</keyword>
<dbReference type="InterPro" id="IPR002076">
    <property type="entry name" value="ELO_fam"/>
</dbReference>
<evidence type="ECO:0000256" key="1">
    <source>
        <dbReference type="ARBA" id="ARBA00004141"/>
    </source>
</evidence>
<dbReference type="GO" id="GO:0005789">
    <property type="term" value="C:endoplasmic reticulum membrane"/>
    <property type="evidence" value="ECO:0007669"/>
    <property type="project" value="TreeGrafter"/>
</dbReference>
<keyword evidence="4 10" id="KW-0812">Transmembrane</keyword>
<evidence type="ECO:0000313" key="12">
    <source>
        <dbReference type="Proteomes" id="UP001233172"/>
    </source>
</evidence>
<evidence type="ECO:0000256" key="7">
    <source>
        <dbReference type="ARBA" id="ARBA00023098"/>
    </source>
</evidence>
<protein>
    <recommendedName>
        <fullName evidence="10">Elongation of very long chain fatty acids protein</fullName>
        <ecNumber evidence="10">2.3.1.199</ecNumber>
    </recommendedName>
    <alternativeName>
        <fullName evidence="10">Very-long-chain 3-oxoacyl-CoA synthase</fullName>
    </alternativeName>
</protein>
<evidence type="ECO:0000256" key="5">
    <source>
        <dbReference type="ARBA" id="ARBA00022832"/>
    </source>
</evidence>
<dbReference type="GO" id="GO:0009922">
    <property type="term" value="F:fatty acid elongase activity"/>
    <property type="evidence" value="ECO:0007669"/>
    <property type="project" value="UniProtKB-EC"/>
</dbReference>
<dbReference type="EC" id="2.3.1.199" evidence="10"/>
<dbReference type="EMBL" id="JASAOG010000097">
    <property type="protein sequence ID" value="KAK0052069.1"/>
    <property type="molecule type" value="Genomic_DNA"/>
</dbReference>
<dbReference type="GO" id="GO:0030148">
    <property type="term" value="P:sphingolipid biosynthetic process"/>
    <property type="evidence" value="ECO:0007669"/>
    <property type="project" value="TreeGrafter"/>
</dbReference>
<keyword evidence="3 10" id="KW-0808">Transferase</keyword>
<dbReference type="Proteomes" id="UP001233172">
    <property type="component" value="Unassembled WGS sequence"/>
</dbReference>
<feature type="transmembrane region" description="Helical" evidence="10">
    <location>
        <begin position="36"/>
        <end position="53"/>
    </location>
</feature>
<organism evidence="11 12">
    <name type="scientific">Biomphalaria pfeifferi</name>
    <name type="common">Bloodfluke planorb</name>
    <name type="synonym">Freshwater snail</name>
    <dbReference type="NCBI Taxonomy" id="112525"/>
    <lineage>
        <taxon>Eukaryota</taxon>
        <taxon>Metazoa</taxon>
        <taxon>Spiralia</taxon>
        <taxon>Lophotrochozoa</taxon>
        <taxon>Mollusca</taxon>
        <taxon>Gastropoda</taxon>
        <taxon>Heterobranchia</taxon>
        <taxon>Euthyneura</taxon>
        <taxon>Panpulmonata</taxon>
        <taxon>Hygrophila</taxon>
        <taxon>Lymnaeoidea</taxon>
        <taxon>Planorbidae</taxon>
        <taxon>Biomphalaria</taxon>
    </lineage>
</organism>
<dbReference type="GO" id="GO:0042761">
    <property type="term" value="P:very long-chain fatty acid biosynthetic process"/>
    <property type="evidence" value="ECO:0007669"/>
    <property type="project" value="TreeGrafter"/>
</dbReference>
<keyword evidence="2 10" id="KW-0444">Lipid biosynthesis</keyword>
<keyword evidence="8 10" id="KW-0472">Membrane</keyword>
<evidence type="ECO:0000256" key="3">
    <source>
        <dbReference type="ARBA" id="ARBA00022679"/>
    </source>
</evidence>
<evidence type="ECO:0000256" key="10">
    <source>
        <dbReference type="RuleBase" id="RU361115"/>
    </source>
</evidence>
<feature type="transmembrane region" description="Helical" evidence="10">
    <location>
        <begin position="91"/>
        <end position="113"/>
    </location>
</feature>
<keyword evidence="12" id="KW-1185">Reference proteome</keyword>
<comment type="catalytic activity">
    <reaction evidence="10">
        <text>a very-long-chain acyl-CoA + malonyl-CoA + H(+) = a very-long-chain 3-oxoacyl-CoA + CO2 + CoA</text>
        <dbReference type="Rhea" id="RHEA:32727"/>
        <dbReference type="ChEBI" id="CHEBI:15378"/>
        <dbReference type="ChEBI" id="CHEBI:16526"/>
        <dbReference type="ChEBI" id="CHEBI:57287"/>
        <dbReference type="ChEBI" id="CHEBI:57384"/>
        <dbReference type="ChEBI" id="CHEBI:90725"/>
        <dbReference type="ChEBI" id="CHEBI:90736"/>
        <dbReference type="EC" id="2.3.1.199"/>
    </reaction>
</comment>
<sequence>AYYAGWLSFYSKVIELLDTVFFILRKKFKQVTFLHVYHHVMTTFCFWFGARFIPNGPVIIFPFLNCFVHVIMYTYYALTSIGYSLLTWKKYLTKIQLVQFLAFLVPSVLYQLYDCPFARMYFSLVLFYVITLMILFTNFYIKAYLSTDRHPRQTHMESDKQK</sequence>
<dbReference type="GO" id="GO:0034625">
    <property type="term" value="P:fatty acid elongation, monounsaturated fatty acid"/>
    <property type="evidence" value="ECO:0007669"/>
    <property type="project" value="TreeGrafter"/>
</dbReference>
<gene>
    <name evidence="11" type="ORF">Bpfe_018399</name>
</gene>
<comment type="caution">
    <text evidence="11">The sequence shown here is derived from an EMBL/GenBank/DDBJ whole genome shotgun (WGS) entry which is preliminary data.</text>
</comment>
<evidence type="ECO:0000256" key="9">
    <source>
        <dbReference type="ARBA" id="ARBA00023160"/>
    </source>
</evidence>
<dbReference type="PANTHER" id="PTHR11157">
    <property type="entry name" value="FATTY ACID ACYL TRANSFERASE-RELATED"/>
    <property type="match status" value="1"/>
</dbReference>
<dbReference type="Pfam" id="PF01151">
    <property type="entry name" value="ELO"/>
    <property type="match status" value="1"/>
</dbReference>
<keyword evidence="7 10" id="KW-0443">Lipid metabolism</keyword>
<comment type="caution">
    <text evidence="10">Lacks conserved residue(s) required for the propagation of feature annotation.</text>
</comment>
<reference evidence="11" key="1">
    <citation type="journal article" date="2023" name="PLoS Negl. Trop. Dis.">
        <title>A genome sequence for Biomphalaria pfeifferi, the major vector snail for the human-infecting parasite Schistosoma mansoni.</title>
        <authorList>
            <person name="Bu L."/>
            <person name="Lu L."/>
            <person name="Laidemitt M.R."/>
            <person name="Zhang S.M."/>
            <person name="Mutuku M."/>
            <person name="Mkoji G."/>
            <person name="Steinauer M."/>
            <person name="Loker E.S."/>
        </authorList>
    </citation>
    <scope>NUCLEOTIDE SEQUENCE</scope>
    <source>
        <strain evidence="11">KasaAsao</strain>
    </source>
</reference>
<evidence type="ECO:0000256" key="4">
    <source>
        <dbReference type="ARBA" id="ARBA00022692"/>
    </source>
</evidence>
<keyword evidence="9 10" id="KW-0275">Fatty acid biosynthesis</keyword>
<dbReference type="PANTHER" id="PTHR11157:SF126">
    <property type="entry name" value="ELONGATION OF VERY LONG CHAIN FATTY ACIDS PROTEIN"/>
    <property type="match status" value="1"/>
</dbReference>
<evidence type="ECO:0000313" key="11">
    <source>
        <dbReference type="EMBL" id="KAK0052069.1"/>
    </source>
</evidence>
<accession>A0AAD8F6P5</accession>
<dbReference type="InterPro" id="IPR030457">
    <property type="entry name" value="ELO_CS"/>
</dbReference>
<feature type="transmembrane region" description="Helical" evidence="10">
    <location>
        <begin position="59"/>
        <end position="79"/>
    </location>
</feature>
<name>A0AAD8F6P5_BIOPF</name>